<proteinExistence type="predicted"/>
<reference evidence="1 2" key="2">
    <citation type="submission" date="2020-01" db="EMBL/GenBank/DDBJ databases">
        <title>Microvirga sp. nov., an arsenate reduction bacterium isolated from Tibet hotspring sediments.</title>
        <authorList>
            <person name="Xian W.-D."/>
            <person name="Li W.-J."/>
        </authorList>
    </citation>
    <scope>NUCLEOTIDE SEQUENCE [LARGE SCALE GENOMIC DNA]</scope>
    <source>
        <strain evidence="1 2">KCTC 23863</strain>
    </source>
</reference>
<dbReference type="OrthoDB" id="9966348at2"/>
<organism evidence="1 2">
    <name type="scientific">Microvirga makkahensis</name>
    <dbReference type="NCBI Taxonomy" id="1128670"/>
    <lineage>
        <taxon>Bacteria</taxon>
        <taxon>Pseudomonadati</taxon>
        <taxon>Pseudomonadota</taxon>
        <taxon>Alphaproteobacteria</taxon>
        <taxon>Hyphomicrobiales</taxon>
        <taxon>Methylobacteriaceae</taxon>
        <taxon>Microvirga</taxon>
    </lineage>
</organism>
<accession>A0A7X3MNQ4</accession>
<keyword evidence="2" id="KW-1185">Reference proteome</keyword>
<dbReference type="Proteomes" id="UP000436483">
    <property type="component" value="Unassembled WGS sequence"/>
</dbReference>
<protein>
    <submittedName>
        <fullName evidence="1">Uncharacterized protein</fullName>
    </submittedName>
</protein>
<dbReference type="AlphaFoldDB" id="A0A7X3MNQ4"/>
<name>A0A7X3MNQ4_9HYPH</name>
<reference evidence="1 2" key="1">
    <citation type="submission" date="2019-12" db="EMBL/GenBank/DDBJ databases">
        <authorList>
            <person name="Yuan C.-G."/>
        </authorList>
    </citation>
    <scope>NUCLEOTIDE SEQUENCE [LARGE SCALE GENOMIC DNA]</scope>
    <source>
        <strain evidence="1 2">KCTC 23863</strain>
    </source>
</reference>
<gene>
    <name evidence="1" type="ORF">GR328_02650</name>
</gene>
<sequence length="45" mass="4745">MAVPGLDPGIRPGHLDPKGAALRSIWITGTRPVTTEKDAMPLPLP</sequence>
<dbReference type="RefSeq" id="WP_160882950.1">
    <property type="nucleotide sequence ID" value="NZ_WURB01000001.1"/>
</dbReference>
<evidence type="ECO:0000313" key="2">
    <source>
        <dbReference type="Proteomes" id="UP000436483"/>
    </source>
</evidence>
<evidence type="ECO:0000313" key="1">
    <source>
        <dbReference type="EMBL" id="MXQ10372.1"/>
    </source>
</evidence>
<comment type="caution">
    <text evidence="1">The sequence shown here is derived from an EMBL/GenBank/DDBJ whole genome shotgun (WGS) entry which is preliminary data.</text>
</comment>
<dbReference type="EMBL" id="WURB01000001">
    <property type="protein sequence ID" value="MXQ10372.1"/>
    <property type="molecule type" value="Genomic_DNA"/>
</dbReference>